<name>A0A410GFM7_9BURK</name>
<evidence type="ECO:0000256" key="4">
    <source>
        <dbReference type="ARBA" id="ARBA00023136"/>
    </source>
</evidence>
<dbReference type="OrthoDB" id="8654778at2"/>
<evidence type="ECO:0000256" key="1">
    <source>
        <dbReference type="ARBA" id="ARBA00004141"/>
    </source>
</evidence>
<keyword evidence="8" id="KW-1185">Reference proteome</keyword>
<feature type="transmembrane region" description="Helical" evidence="5">
    <location>
        <begin position="20"/>
        <end position="39"/>
    </location>
</feature>
<keyword evidence="4 5" id="KW-0472">Membrane</keyword>
<organism evidence="7 8">
    <name type="scientific">Pollutimonas thiosulfatoxidans</name>
    <dbReference type="NCBI Taxonomy" id="2028345"/>
    <lineage>
        <taxon>Bacteria</taxon>
        <taxon>Pseudomonadati</taxon>
        <taxon>Pseudomonadota</taxon>
        <taxon>Betaproteobacteria</taxon>
        <taxon>Burkholderiales</taxon>
        <taxon>Alcaligenaceae</taxon>
        <taxon>Pollutimonas</taxon>
    </lineage>
</organism>
<keyword evidence="2 5" id="KW-0812">Transmembrane</keyword>
<evidence type="ECO:0000313" key="7">
    <source>
        <dbReference type="EMBL" id="QAA95103.1"/>
    </source>
</evidence>
<comment type="subcellular location">
    <subcellularLocation>
        <location evidence="1">Membrane</location>
        <topology evidence="1">Multi-pass membrane protein</topology>
    </subcellularLocation>
</comment>
<evidence type="ECO:0000313" key="8">
    <source>
        <dbReference type="Proteomes" id="UP000283474"/>
    </source>
</evidence>
<dbReference type="GO" id="GO:0016020">
    <property type="term" value="C:membrane"/>
    <property type="evidence" value="ECO:0007669"/>
    <property type="project" value="UniProtKB-SubCell"/>
</dbReference>
<dbReference type="RefSeq" id="WP_128356092.1">
    <property type="nucleotide sequence ID" value="NZ_CP022987.1"/>
</dbReference>
<evidence type="ECO:0000256" key="2">
    <source>
        <dbReference type="ARBA" id="ARBA00022692"/>
    </source>
</evidence>
<dbReference type="KEGG" id="pus:CKA81_15475"/>
<sequence length="361" mass="39230">MQIFRNYRDAIKRWLRYDEVRIPVQTASAVLLAYVVGSIVDPENISWAVFSSLFVVQASIGGTVSAALGRMAGALLGAALAVLLVMVLGEGNWRSALALVIGVGFMSVLTARWPILGYGLVTVTIIAVAPEFALVEGAFKKVVAIVVGSSCGIAAAFAVLPMSACRSQQAYLAAALRSCGDFVVECTSCLVGGREGKNRSSDRLIGRALDGAREMSRQARIEAKAPIMRHGFSVDALLPEIERFRYTLTLLDRYSDEPISEELLGRHKMALVDLADDMARWLKVAADAIESGQECTDLRDVWGRYKELSEHMDVTVDEGRLSAGDTERMMALKGAFYTVLSNMTSLAEQVNHCRDRAQQAT</sequence>
<dbReference type="EMBL" id="CP022987">
    <property type="protein sequence ID" value="QAA95103.1"/>
    <property type="molecule type" value="Genomic_DNA"/>
</dbReference>
<dbReference type="Proteomes" id="UP000283474">
    <property type="component" value="Chromosome"/>
</dbReference>
<dbReference type="AlphaFoldDB" id="A0A410GFM7"/>
<feature type="transmembrane region" description="Helical" evidence="5">
    <location>
        <begin position="45"/>
        <end position="64"/>
    </location>
</feature>
<feature type="transmembrane region" description="Helical" evidence="5">
    <location>
        <begin position="142"/>
        <end position="162"/>
    </location>
</feature>
<evidence type="ECO:0000256" key="3">
    <source>
        <dbReference type="ARBA" id="ARBA00022989"/>
    </source>
</evidence>
<feature type="domain" description="Integral membrane bound transporter" evidence="6">
    <location>
        <begin position="32"/>
        <end position="154"/>
    </location>
</feature>
<evidence type="ECO:0000259" key="6">
    <source>
        <dbReference type="Pfam" id="PF13515"/>
    </source>
</evidence>
<keyword evidence="3 5" id="KW-1133">Transmembrane helix</keyword>
<protein>
    <recommendedName>
        <fullName evidence="6">Integral membrane bound transporter domain-containing protein</fullName>
    </recommendedName>
</protein>
<dbReference type="Pfam" id="PF13515">
    <property type="entry name" value="FUSC_2"/>
    <property type="match status" value="1"/>
</dbReference>
<proteinExistence type="predicted"/>
<evidence type="ECO:0000256" key="5">
    <source>
        <dbReference type="SAM" id="Phobius"/>
    </source>
</evidence>
<gene>
    <name evidence="7" type="ORF">CKA81_15475</name>
</gene>
<feature type="transmembrane region" description="Helical" evidence="5">
    <location>
        <begin position="71"/>
        <end position="89"/>
    </location>
</feature>
<dbReference type="InterPro" id="IPR049453">
    <property type="entry name" value="Memb_transporter_dom"/>
</dbReference>
<reference evidence="7 8" key="1">
    <citation type="submission" date="2017-08" db="EMBL/GenBank/DDBJ databases">
        <authorList>
            <person name="Park S.-J."/>
            <person name="Kim H."/>
        </authorList>
    </citation>
    <scope>NUCLEOTIDE SEQUENCE [LARGE SCALE GENOMIC DNA]</scope>
    <source>
        <strain evidence="8">ye3</strain>
    </source>
</reference>
<feature type="transmembrane region" description="Helical" evidence="5">
    <location>
        <begin position="115"/>
        <end position="135"/>
    </location>
</feature>
<accession>A0A410GFM7</accession>